<feature type="signal peptide" evidence="6">
    <location>
        <begin position="1"/>
        <end position="15"/>
    </location>
</feature>
<reference evidence="7 8" key="1">
    <citation type="submission" date="2015-12" db="EMBL/GenBank/DDBJ databases">
        <title>Draft genome sequence of Moniliophthora roreri, the causal agent of frosty pod rot of cacao.</title>
        <authorList>
            <person name="Aime M.C."/>
            <person name="Diaz-Valderrama J.R."/>
            <person name="Kijpornyongpan T."/>
            <person name="Phillips-Mora W."/>
        </authorList>
    </citation>
    <scope>NUCLEOTIDE SEQUENCE [LARGE SCALE GENOMIC DNA]</scope>
    <source>
        <strain evidence="7 8">MCA 2952</strain>
    </source>
</reference>
<evidence type="ECO:0000256" key="4">
    <source>
        <dbReference type="ARBA" id="ARBA00023295"/>
    </source>
</evidence>
<accession>A0A0W0FWH9</accession>
<keyword evidence="3 5" id="KW-0378">Hydrolase</keyword>
<evidence type="ECO:0000256" key="3">
    <source>
        <dbReference type="ARBA" id="ARBA00022801"/>
    </source>
</evidence>
<dbReference type="Gene3D" id="2.115.10.20">
    <property type="entry name" value="Glycosyl hydrolase domain, family 43"/>
    <property type="match status" value="1"/>
</dbReference>
<evidence type="ECO:0000256" key="5">
    <source>
        <dbReference type="RuleBase" id="RU361187"/>
    </source>
</evidence>
<dbReference type="CDD" id="cd18820">
    <property type="entry name" value="GH43_LbAraf43-like"/>
    <property type="match status" value="1"/>
</dbReference>
<comment type="similarity">
    <text evidence="1 5">Belongs to the glycosyl hydrolase 43 family.</text>
</comment>
<dbReference type="Pfam" id="PF04616">
    <property type="entry name" value="Glyco_hydro_43"/>
    <property type="match status" value="1"/>
</dbReference>
<dbReference type="Proteomes" id="UP000054988">
    <property type="component" value="Unassembled WGS sequence"/>
</dbReference>
<sequence length="368" mass="40365">MFAVLILCLFASAFALNVPQAEQFMNVTLSSRAGTYTNPLNQQKGADPCMRYLNGRYFLTSTQNTNIGIKSATTIEGLKSAPLQVLFSDSTAGRNFDFWAPEFWSAFLFLNGNWYIYYAVAGNRDDNTHRLHVLRGGTNPNDPTAGTYSYVSSLIPANFNQWAVDGSILQLNNQLYFIFSGLKTNTPWTQCTYIVRMSNPTTLSGNAVEISCPTNSWVGGAFVVMIEYLTQVFYGRKRPLHRFKKDLAKAITVNGVTHIVYSASHCSTDDYALGLLTLRSGADPMVASSWTKAPNPVFTKNPSAGVYGPGHHFMFQKGTNWYFAYHGKSAPGQGCGDLRTTRVQPFSISGNDPVFPAAVGIGVAIAEP</sequence>
<evidence type="ECO:0000313" key="7">
    <source>
        <dbReference type="EMBL" id="KTB40689.1"/>
    </source>
</evidence>
<feature type="chain" id="PRO_5012475360" evidence="6">
    <location>
        <begin position="16"/>
        <end position="368"/>
    </location>
</feature>
<evidence type="ECO:0000256" key="2">
    <source>
        <dbReference type="ARBA" id="ARBA00022729"/>
    </source>
</evidence>
<dbReference type="InterPro" id="IPR023296">
    <property type="entry name" value="Glyco_hydro_beta-prop_sf"/>
</dbReference>
<dbReference type="EMBL" id="LATX01001560">
    <property type="protein sequence ID" value="KTB40689.1"/>
    <property type="molecule type" value="Genomic_DNA"/>
</dbReference>
<dbReference type="PANTHER" id="PTHR43817">
    <property type="entry name" value="GLYCOSYL HYDROLASE"/>
    <property type="match status" value="1"/>
</dbReference>
<keyword evidence="4 5" id="KW-0326">Glycosidase</keyword>
<evidence type="ECO:0000256" key="6">
    <source>
        <dbReference type="SAM" id="SignalP"/>
    </source>
</evidence>
<proteinExistence type="inferred from homology"/>
<keyword evidence="2 6" id="KW-0732">Signal</keyword>
<gene>
    <name evidence="7" type="ORF">WG66_6734</name>
</gene>
<dbReference type="GO" id="GO:0005975">
    <property type="term" value="P:carbohydrate metabolic process"/>
    <property type="evidence" value="ECO:0007669"/>
    <property type="project" value="InterPro"/>
</dbReference>
<protein>
    <submittedName>
        <fullName evidence="7">Putative Arabinanase/levansucrase/invertase</fullName>
    </submittedName>
</protein>
<name>A0A0W0FWH9_MONRR</name>
<evidence type="ECO:0000313" key="8">
    <source>
        <dbReference type="Proteomes" id="UP000054988"/>
    </source>
</evidence>
<dbReference type="SUPFAM" id="SSF75005">
    <property type="entry name" value="Arabinanase/levansucrase/invertase"/>
    <property type="match status" value="1"/>
</dbReference>
<comment type="caution">
    <text evidence="7">The sequence shown here is derived from an EMBL/GenBank/DDBJ whole genome shotgun (WGS) entry which is preliminary data.</text>
</comment>
<evidence type="ECO:0000256" key="1">
    <source>
        <dbReference type="ARBA" id="ARBA00009865"/>
    </source>
</evidence>
<dbReference type="AlphaFoldDB" id="A0A0W0FWH9"/>
<dbReference type="InterPro" id="IPR006710">
    <property type="entry name" value="Glyco_hydro_43"/>
</dbReference>
<organism evidence="7 8">
    <name type="scientific">Moniliophthora roreri</name>
    <name type="common">Frosty pod rot fungus</name>
    <name type="synonym">Monilia roreri</name>
    <dbReference type="NCBI Taxonomy" id="221103"/>
    <lineage>
        <taxon>Eukaryota</taxon>
        <taxon>Fungi</taxon>
        <taxon>Dikarya</taxon>
        <taxon>Basidiomycota</taxon>
        <taxon>Agaricomycotina</taxon>
        <taxon>Agaricomycetes</taxon>
        <taxon>Agaricomycetidae</taxon>
        <taxon>Agaricales</taxon>
        <taxon>Marasmiineae</taxon>
        <taxon>Marasmiaceae</taxon>
        <taxon>Moniliophthora</taxon>
    </lineage>
</organism>
<dbReference type="PANTHER" id="PTHR43817:SF1">
    <property type="entry name" value="HYDROLASE, FAMILY 43, PUTATIVE (AFU_ORTHOLOGUE AFUA_3G01660)-RELATED"/>
    <property type="match status" value="1"/>
</dbReference>
<dbReference type="GO" id="GO:0004553">
    <property type="term" value="F:hydrolase activity, hydrolyzing O-glycosyl compounds"/>
    <property type="evidence" value="ECO:0007669"/>
    <property type="project" value="InterPro"/>
</dbReference>